<accession>A0A8S0PM21</accession>
<evidence type="ECO:0000313" key="1">
    <source>
        <dbReference type="EMBL" id="CAA2955289.1"/>
    </source>
</evidence>
<organism evidence="1 2">
    <name type="scientific">Olea europaea subsp. europaea</name>
    <dbReference type="NCBI Taxonomy" id="158383"/>
    <lineage>
        <taxon>Eukaryota</taxon>
        <taxon>Viridiplantae</taxon>
        <taxon>Streptophyta</taxon>
        <taxon>Embryophyta</taxon>
        <taxon>Tracheophyta</taxon>
        <taxon>Spermatophyta</taxon>
        <taxon>Magnoliopsida</taxon>
        <taxon>eudicotyledons</taxon>
        <taxon>Gunneridae</taxon>
        <taxon>Pentapetalae</taxon>
        <taxon>asterids</taxon>
        <taxon>lamiids</taxon>
        <taxon>Lamiales</taxon>
        <taxon>Oleaceae</taxon>
        <taxon>Oleeae</taxon>
        <taxon>Olea</taxon>
    </lineage>
</organism>
<reference evidence="1 2" key="1">
    <citation type="submission" date="2019-12" db="EMBL/GenBank/DDBJ databases">
        <authorList>
            <person name="Alioto T."/>
            <person name="Alioto T."/>
            <person name="Gomez Garrido J."/>
        </authorList>
    </citation>
    <scope>NUCLEOTIDE SEQUENCE [LARGE SCALE GENOMIC DNA]</scope>
</reference>
<protein>
    <submittedName>
        <fullName evidence="1">Uncharacterized protein</fullName>
    </submittedName>
</protein>
<dbReference type="Gramene" id="OE9A101283T1">
    <property type="protein sequence ID" value="OE9A101283C1"/>
    <property type="gene ID" value="OE9A101283"/>
</dbReference>
<dbReference type="Proteomes" id="UP000594638">
    <property type="component" value="Unassembled WGS sequence"/>
</dbReference>
<gene>
    <name evidence="1" type="ORF">OLEA9_A101283</name>
</gene>
<dbReference type="AlphaFoldDB" id="A0A8S0PM21"/>
<dbReference type="EMBL" id="CACTIH010000144">
    <property type="protein sequence ID" value="CAA2955289.1"/>
    <property type="molecule type" value="Genomic_DNA"/>
</dbReference>
<feature type="non-terminal residue" evidence="1">
    <location>
        <position position="66"/>
    </location>
</feature>
<sequence>MIAEESIQVHVVTVGDQLKVYLSPSQLSSLPIREASERCLFLLGSFNVTYTFVFGWSRPSERANTT</sequence>
<keyword evidence="2" id="KW-1185">Reference proteome</keyword>
<name>A0A8S0PM21_OLEEU</name>
<comment type="caution">
    <text evidence="1">The sequence shown here is derived from an EMBL/GenBank/DDBJ whole genome shotgun (WGS) entry which is preliminary data.</text>
</comment>
<evidence type="ECO:0000313" key="2">
    <source>
        <dbReference type="Proteomes" id="UP000594638"/>
    </source>
</evidence>
<proteinExistence type="predicted"/>